<name>A0A6B0VEA5_IXORI</name>
<reference evidence="7" key="1">
    <citation type="submission" date="2019-12" db="EMBL/GenBank/DDBJ databases">
        <title>An insight into the sialome of adult female Ixodes ricinus ticks feeding for 6 days.</title>
        <authorList>
            <person name="Perner J."/>
            <person name="Ribeiro J.M.C."/>
        </authorList>
    </citation>
    <scope>NUCLEOTIDE SEQUENCE</scope>
    <source>
        <strain evidence="7">Semi-engorged</strain>
        <tissue evidence="7">Salivary glands</tissue>
    </source>
</reference>
<evidence type="ECO:0000256" key="3">
    <source>
        <dbReference type="ARBA" id="ARBA00061859"/>
    </source>
</evidence>
<comment type="similarity">
    <text evidence="1 4">Belongs to the VPS16 family.</text>
</comment>
<comment type="subcellular location">
    <subcellularLocation>
        <location evidence="4">Late endosome membrane</location>
        <topology evidence="4">Peripheral membrane protein</topology>
        <orientation evidence="4">Cytoplasmic side</orientation>
    </subcellularLocation>
    <subcellularLocation>
        <location evidence="4">Lysosome membrane</location>
        <topology evidence="4">Peripheral membrane protein</topology>
        <orientation evidence="4">Cytoplasmic side</orientation>
    </subcellularLocation>
    <text evidence="4">Cytoplasmic, peripheral membrane protein associated with late endosomes/lysosomes.</text>
</comment>
<evidence type="ECO:0000256" key="2">
    <source>
        <dbReference type="ARBA" id="ARBA00017947"/>
    </source>
</evidence>
<dbReference type="InterPro" id="IPR036322">
    <property type="entry name" value="WD40_repeat_dom_sf"/>
</dbReference>
<dbReference type="AlphaFoldDB" id="A0A6B0VEA5"/>
<evidence type="ECO:0000256" key="4">
    <source>
        <dbReference type="PIRNR" id="PIRNR007949"/>
    </source>
</evidence>
<dbReference type="GO" id="GO:0005765">
    <property type="term" value="C:lysosomal membrane"/>
    <property type="evidence" value="ECO:0007669"/>
    <property type="project" value="UniProtKB-SubCell"/>
</dbReference>
<dbReference type="Gene3D" id="1.10.150.780">
    <property type="entry name" value="Vps16, C-terminal region"/>
    <property type="match status" value="1"/>
</dbReference>
<dbReference type="InterPro" id="IPR006926">
    <property type="entry name" value="Vps16_N"/>
</dbReference>
<organism evidence="7">
    <name type="scientific">Ixodes ricinus</name>
    <name type="common">Common tick</name>
    <name type="synonym">Acarus ricinus</name>
    <dbReference type="NCBI Taxonomy" id="34613"/>
    <lineage>
        <taxon>Eukaryota</taxon>
        <taxon>Metazoa</taxon>
        <taxon>Ecdysozoa</taxon>
        <taxon>Arthropoda</taxon>
        <taxon>Chelicerata</taxon>
        <taxon>Arachnida</taxon>
        <taxon>Acari</taxon>
        <taxon>Parasitiformes</taxon>
        <taxon>Ixodida</taxon>
        <taxon>Ixodoidea</taxon>
        <taxon>Ixodidae</taxon>
        <taxon>Ixodinae</taxon>
        <taxon>Ixodes</taxon>
    </lineage>
</organism>
<keyword evidence="4" id="KW-0472">Membrane</keyword>
<dbReference type="InterPro" id="IPR016534">
    <property type="entry name" value="VPS16"/>
</dbReference>
<keyword evidence="4" id="KW-0813">Transport</keyword>
<dbReference type="InterPro" id="IPR006925">
    <property type="entry name" value="Vps16_C"/>
</dbReference>
<dbReference type="GO" id="GO:0033263">
    <property type="term" value="C:CORVET complex"/>
    <property type="evidence" value="ECO:0007669"/>
    <property type="project" value="UniProtKB-UniRule"/>
</dbReference>
<dbReference type="PANTHER" id="PTHR12811">
    <property type="entry name" value="VACUOLAR PROTEIN SORTING VPS16"/>
    <property type="match status" value="1"/>
</dbReference>
<dbReference type="Pfam" id="PF04841">
    <property type="entry name" value="Vps16_N"/>
    <property type="match status" value="1"/>
</dbReference>
<dbReference type="GO" id="GO:0003779">
    <property type="term" value="F:actin binding"/>
    <property type="evidence" value="ECO:0007669"/>
    <property type="project" value="TreeGrafter"/>
</dbReference>
<comment type="function">
    <text evidence="4">Plays a role in vesicle-mediated protein trafficking to lysosomal compartments including the endocytic membrane transport and autophagic pathways. Believed to act as a core component of the putative HOPS and CORVET endosomal tethering complexes.</text>
</comment>
<dbReference type="PIRSF" id="PIRSF007949">
    <property type="entry name" value="VPS16"/>
    <property type="match status" value="1"/>
</dbReference>
<evidence type="ECO:0000259" key="6">
    <source>
        <dbReference type="Pfam" id="PF04841"/>
    </source>
</evidence>
<feature type="domain" description="Vps16 N-terminal" evidence="6">
    <location>
        <begin position="8"/>
        <end position="394"/>
    </location>
</feature>
<protein>
    <recommendedName>
        <fullName evidence="2 4">Vacuolar protein sorting-associated protein 16 homolog</fullName>
    </recommendedName>
</protein>
<dbReference type="GO" id="GO:0006886">
    <property type="term" value="P:intracellular protein transport"/>
    <property type="evidence" value="ECO:0007669"/>
    <property type="project" value="InterPro"/>
</dbReference>
<dbReference type="GO" id="GO:0030897">
    <property type="term" value="C:HOPS complex"/>
    <property type="evidence" value="ECO:0007669"/>
    <property type="project" value="UniProtKB-UniRule"/>
</dbReference>
<dbReference type="GO" id="GO:0042144">
    <property type="term" value="P:vacuole fusion, non-autophagic"/>
    <property type="evidence" value="ECO:0007669"/>
    <property type="project" value="TreeGrafter"/>
</dbReference>
<dbReference type="FunFam" id="1.10.150.780:FF:000001">
    <property type="entry name" value="Vacuolar protein sorting-associated protein 16 homolog"/>
    <property type="match status" value="1"/>
</dbReference>
<accession>A0A6B0VEA5</accession>
<dbReference type="GO" id="GO:0031902">
    <property type="term" value="C:late endosome membrane"/>
    <property type="evidence" value="ECO:0007669"/>
    <property type="project" value="UniProtKB-SubCell"/>
</dbReference>
<dbReference type="Pfam" id="PF04840">
    <property type="entry name" value="Vps16_C"/>
    <property type="match status" value="1"/>
</dbReference>
<dbReference type="PANTHER" id="PTHR12811:SF0">
    <property type="entry name" value="VACUOLAR PROTEIN SORTING-ASSOCIATED PROTEIN 16 HOMOLOG"/>
    <property type="match status" value="1"/>
</dbReference>
<evidence type="ECO:0000256" key="1">
    <source>
        <dbReference type="ARBA" id="ARBA00009250"/>
    </source>
</evidence>
<feature type="domain" description="Vps16 C-terminal" evidence="5">
    <location>
        <begin position="675"/>
        <end position="895"/>
    </location>
</feature>
<evidence type="ECO:0000313" key="7">
    <source>
        <dbReference type="EMBL" id="MXV00761.1"/>
    </source>
</evidence>
<dbReference type="SUPFAM" id="SSF50978">
    <property type="entry name" value="WD40 repeat-like"/>
    <property type="match status" value="1"/>
</dbReference>
<sequence>MKWQEQGLNLSEFIVAAAPYGGPIAIIRDEKKIMKIKLSSVCLIHLFSASGQTLGNIRHDSGIIVAMGWSNTESLVCVQKDGVIIEYNLLGKILETFTMGQVPKDTNVLDCKIFTTSQRTGVGVLTGSYSFFLVESISSHKTWQLPEVPGMVAPPSSWTIIADEQGTRVIVAKDDKIFVLDPRGSARCIEETPPITTMFKAVTEMAVSFDYRNIALFLDDGHLWIGTSDLRSTLCELDTKEKSRPKQLLWCGQKAVVGHWGKILLVLGFERDFINYPVDVPIHLVQEVDGVRLIGNTIHELLQKVPNVVKDVFRIGSMDPGALLLAASVEFEKKSYKADEYLRSIIEENNLELAIQQCIDAAAHEYQSATQKKLLRAACFGKSFIPSMNPDGFVNACRTLRVLNAVREHTVGLPLTYFSFEVFHLKAPAMRLPGSLRQCCSWAWQELQCLTMEVLLDRLILRQHYYLALKIAKFLRIPDTEGTSRILAHWACYKVAQMHVPTDEVARAISQKLESSPGILYSEIARKAVQCGRRDLAVKLLDCEPRASEQVPILIELGKEEHALVKAIDSGDTDLIYTVMLKLKEMKSSDFDLTIRQYPVALALYLKLCKEWDLQKLEALYDVGDNFTGVAECKIMESYRTPRVEQRLALLQAAATKYRQAKNDFCATQTEDEWDLQKLEALYDVGDNFTGVAECKIMESYRTPRVEQRLALLQAAATKYRQAKNDFCATQTEDQLRLMKHQLKYEGRFNDKFEGLSVQQTMRRLMEIKEMKLAEDLCKEFKVPEKRFWWLKLSVLAEGNQWIELEKFSKSKKSPIGYEPFIDICLKYDNKYEAMKYLAKAKEENKVKYFVKLGNLDEAAKFAFEQKDENALNFILSKCTAANRAISEKISTMKQQLGGKR</sequence>
<keyword evidence="4" id="KW-0967">Endosome</keyword>
<keyword evidence="4" id="KW-0458">Lysosome</keyword>
<dbReference type="GO" id="GO:0016197">
    <property type="term" value="P:endosomal transport"/>
    <property type="evidence" value="ECO:0007669"/>
    <property type="project" value="TreeGrafter"/>
</dbReference>
<dbReference type="EMBL" id="GIFC01018677">
    <property type="protein sequence ID" value="MXV00761.1"/>
    <property type="molecule type" value="Transcribed_RNA"/>
</dbReference>
<proteinExistence type="inferred from homology"/>
<dbReference type="InterPro" id="IPR038132">
    <property type="entry name" value="Vps16_C_sf"/>
</dbReference>
<comment type="subunit">
    <text evidence="3">Core component of at least two putative endosomal tethering complexes, the homotypic fusion and vacuole protein sorting (HOPS) complex and the class C core vacuole/endosome tethering (CORVET) complex. Their common core is composed of the class C Vps proteins VPS11, VPS16, VPS18 and VPS33A, which in HOPS further associates with VPS39 and VPS41 and in CORVET with VPS8 and TGFBRAP1. Interacts with RAB5C. Interacts with STX17, MON1B. Associates with adapter protein complex 3 (AP-3) and clathrin:AP-3 complexes.</text>
</comment>
<keyword evidence="4" id="KW-0653">Protein transport</keyword>
<evidence type="ECO:0000259" key="5">
    <source>
        <dbReference type="Pfam" id="PF04840"/>
    </source>
</evidence>